<accession>A0AAW0B777</accession>
<feature type="compositionally biased region" description="Polar residues" evidence="1">
    <location>
        <begin position="48"/>
        <end position="70"/>
    </location>
</feature>
<protein>
    <submittedName>
        <fullName evidence="2">Uncharacterized protein</fullName>
    </submittedName>
</protein>
<keyword evidence="3" id="KW-1185">Reference proteome</keyword>
<sequence length="70" mass="7901">MTQDPRLTQKSTRRSQSKQSKQRAAQSARERPRKQQESPVEETMMMTIASTVHNGRGSTLIRDTSPVSTV</sequence>
<evidence type="ECO:0000256" key="1">
    <source>
        <dbReference type="SAM" id="MobiDB-lite"/>
    </source>
</evidence>
<dbReference type="Proteomes" id="UP001362999">
    <property type="component" value="Unassembled WGS sequence"/>
</dbReference>
<evidence type="ECO:0000313" key="3">
    <source>
        <dbReference type="Proteomes" id="UP001362999"/>
    </source>
</evidence>
<feature type="region of interest" description="Disordered" evidence="1">
    <location>
        <begin position="1"/>
        <end position="70"/>
    </location>
</feature>
<dbReference type="AlphaFoldDB" id="A0AAW0B777"/>
<comment type="caution">
    <text evidence="2">The sequence shown here is derived from an EMBL/GenBank/DDBJ whole genome shotgun (WGS) entry which is preliminary data.</text>
</comment>
<feature type="compositionally biased region" description="Low complexity" evidence="1">
    <location>
        <begin position="17"/>
        <end position="27"/>
    </location>
</feature>
<feature type="non-terminal residue" evidence="2">
    <location>
        <position position="1"/>
    </location>
</feature>
<dbReference type="EMBL" id="JAWWNJ010000038">
    <property type="protein sequence ID" value="KAK7021562.1"/>
    <property type="molecule type" value="Genomic_DNA"/>
</dbReference>
<reference evidence="2 3" key="1">
    <citation type="journal article" date="2024" name="J Genomics">
        <title>Draft genome sequencing and assembly of Favolaschia claudopus CIRM-BRFM 2984 isolated from oak limbs.</title>
        <authorList>
            <person name="Navarro D."/>
            <person name="Drula E."/>
            <person name="Chaduli D."/>
            <person name="Cazenave R."/>
            <person name="Ahrendt S."/>
            <person name="Wang J."/>
            <person name="Lipzen A."/>
            <person name="Daum C."/>
            <person name="Barry K."/>
            <person name="Grigoriev I.V."/>
            <person name="Favel A."/>
            <person name="Rosso M.N."/>
            <person name="Martin F."/>
        </authorList>
    </citation>
    <scope>NUCLEOTIDE SEQUENCE [LARGE SCALE GENOMIC DNA]</scope>
    <source>
        <strain evidence="2 3">CIRM-BRFM 2984</strain>
    </source>
</reference>
<name>A0AAW0B777_9AGAR</name>
<proteinExistence type="predicted"/>
<organism evidence="2 3">
    <name type="scientific">Favolaschia claudopus</name>
    <dbReference type="NCBI Taxonomy" id="2862362"/>
    <lineage>
        <taxon>Eukaryota</taxon>
        <taxon>Fungi</taxon>
        <taxon>Dikarya</taxon>
        <taxon>Basidiomycota</taxon>
        <taxon>Agaricomycotina</taxon>
        <taxon>Agaricomycetes</taxon>
        <taxon>Agaricomycetidae</taxon>
        <taxon>Agaricales</taxon>
        <taxon>Marasmiineae</taxon>
        <taxon>Mycenaceae</taxon>
        <taxon>Favolaschia</taxon>
    </lineage>
</organism>
<evidence type="ECO:0000313" key="2">
    <source>
        <dbReference type="EMBL" id="KAK7021562.1"/>
    </source>
</evidence>
<gene>
    <name evidence="2" type="ORF">R3P38DRAFT_3357549</name>
</gene>